<evidence type="ECO:0000313" key="11">
    <source>
        <dbReference type="Proteomes" id="UP000186601"/>
    </source>
</evidence>
<dbReference type="OrthoDB" id="31183at2759"/>
<dbReference type="GO" id="GO:0000462">
    <property type="term" value="P:maturation of SSU-rRNA from tricistronic rRNA transcript (SSU-rRNA, 5.8S rRNA, LSU-rRNA)"/>
    <property type="evidence" value="ECO:0007669"/>
    <property type="project" value="TreeGrafter"/>
</dbReference>
<comment type="subunit">
    <text evidence="8">Component of the ribosomal small subunit (SSU) processome.</text>
</comment>
<dbReference type="GO" id="GO:0045943">
    <property type="term" value="P:positive regulation of transcription by RNA polymerase I"/>
    <property type="evidence" value="ECO:0007669"/>
    <property type="project" value="TreeGrafter"/>
</dbReference>
<evidence type="ECO:0000259" key="9">
    <source>
        <dbReference type="SMART" id="SM01036"/>
    </source>
</evidence>
<dbReference type="InterPro" id="IPR056473">
    <property type="entry name" value="HEAT_Utp10/HEAT1"/>
</dbReference>
<dbReference type="SUPFAM" id="SSF48371">
    <property type="entry name" value="ARM repeat"/>
    <property type="match status" value="3"/>
</dbReference>
<accession>A0A2R6S4N2</accession>
<dbReference type="Pfam" id="PF12397">
    <property type="entry name" value="U3snoRNP10"/>
    <property type="match status" value="1"/>
</dbReference>
<keyword evidence="4 8" id="KW-0690">Ribosome biogenesis</keyword>
<evidence type="ECO:0000256" key="6">
    <source>
        <dbReference type="ARBA" id="ARBA00023242"/>
    </source>
</evidence>
<dbReference type="InterPro" id="IPR012954">
    <property type="entry name" value="BP28_C_dom"/>
</dbReference>
<evidence type="ECO:0000256" key="2">
    <source>
        <dbReference type="ARBA" id="ARBA00010559"/>
    </source>
</evidence>
<dbReference type="GO" id="GO:0030515">
    <property type="term" value="F:snoRNA binding"/>
    <property type="evidence" value="ECO:0007669"/>
    <property type="project" value="TreeGrafter"/>
</dbReference>
<keyword evidence="11" id="KW-1185">Reference proteome</keyword>
<dbReference type="Gene3D" id="1.25.10.10">
    <property type="entry name" value="Leucine-rich Repeat Variant"/>
    <property type="match status" value="1"/>
</dbReference>
<organism evidence="10 11">
    <name type="scientific">Hermanssonia centrifuga</name>
    <dbReference type="NCBI Taxonomy" id="98765"/>
    <lineage>
        <taxon>Eukaryota</taxon>
        <taxon>Fungi</taxon>
        <taxon>Dikarya</taxon>
        <taxon>Basidiomycota</taxon>
        <taxon>Agaricomycotina</taxon>
        <taxon>Agaricomycetes</taxon>
        <taxon>Polyporales</taxon>
        <taxon>Meruliaceae</taxon>
        <taxon>Hermanssonia</taxon>
    </lineage>
</organism>
<dbReference type="InterPro" id="IPR016024">
    <property type="entry name" value="ARM-type_fold"/>
</dbReference>
<dbReference type="Pfam" id="PF23243">
    <property type="entry name" value="HEAT_HEATR1"/>
    <property type="match status" value="1"/>
</dbReference>
<gene>
    <name evidence="10" type="ORF">PHLCEN_2v888</name>
</gene>
<evidence type="ECO:0000256" key="1">
    <source>
        <dbReference type="ARBA" id="ARBA00004604"/>
    </source>
</evidence>
<comment type="subcellular location">
    <subcellularLocation>
        <location evidence="1 8">Nucleus</location>
        <location evidence="1 8">Nucleolus</location>
    </subcellularLocation>
</comment>
<name>A0A2R6S4N2_9APHY</name>
<evidence type="ECO:0000256" key="4">
    <source>
        <dbReference type="ARBA" id="ARBA00022517"/>
    </source>
</evidence>
<dbReference type="PANTHER" id="PTHR13457:SF1">
    <property type="entry name" value="HEAT REPEAT-CONTAINING PROTEIN 1"/>
    <property type="match status" value="1"/>
</dbReference>
<comment type="similarity">
    <text evidence="2 8">Belongs to the HEATR1/UTP10 family.</text>
</comment>
<keyword evidence="6 8" id="KW-0539">Nucleus</keyword>
<feature type="domain" description="BP28 C-terminal" evidence="9">
    <location>
        <begin position="1677"/>
        <end position="1813"/>
    </location>
</feature>
<evidence type="ECO:0000313" key="10">
    <source>
        <dbReference type="EMBL" id="PSS37250.1"/>
    </source>
</evidence>
<evidence type="ECO:0000256" key="7">
    <source>
        <dbReference type="ARBA" id="ARBA00023274"/>
    </source>
</evidence>
<proteinExistence type="inferred from homology"/>
<dbReference type="GO" id="GO:0032040">
    <property type="term" value="C:small-subunit processome"/>
    <property type="evidence" value="ECO:0007669"/>
    <property type="project" value="TreeGrafter"/>
</dbReference>
<dbReference type="InterPro" id="IPR022125">
    <property type="entry name" value="U3snoRNP10_N"/>
</dbReference>
<dbReference type="STRING" id="98765.A0A2R6S4N2"/>
<comment type="function">
    <text evidence="8">Involved in nucleolar processing of pre-18S ribosomal RNA.</text>
</comment>
<dbReference type="Pfam" id="PF08146">
    <property type="entry name" value="BP28CT"/>
    <property type="match status" value="1"/>
</dbReference>
<evidence type="ECO:0000256" key="3">
    <source>
        <dbReference type="ARBA" id="ARBA00015399"/>
    </source>
</evidence>
<sequence>MLSILHIKDTSKFACLLPYQTTSSPLTLNALVDLMVQPTHSDFARFVGSLLPSAVVSHPKNASAVHRGLIAFHTGVLLAFVKRSYQGHKKKRGSALDESTVAWVLPAAMEPLHACAEMEVSSAREGLVSEVILSSYLLLSAVSHTCPLSPKALSVMLKAITACSERVSPKQVIRTLASVCAGQEEPNEKMPKGVVKAVSKLPGVEEEIQEALAYLGTEKFVGPFVEALLTRLSDERALQIVTALITYPKLPPVMVESITASLIELLLGEQAPDENTLARGRSLLVHIQQRHPTVLNKAFEASLNKSEKKEPIERFLLSFSMELPGYDKGKNLDMVVASTSADSTVRVLAIRELYDKLSSPLLEDAERPSVHSALLARVQDTNVPVLEELYSEPAQLVSILMADPASYIGTLTHILHTSTGPSLGRKLVKLHLAFVASHLYPILAQGDNKYMRDQVFYNIFFPFLLFSKPRQKLASLAWELIELSEKENSNTALGRYELLAGCADAVRWEEQRTSDTQTHDEDSYHATELLARVNLALAAKMAENIWVSSSFEEHSTTLLTKLHATDPYSKALAYLVCRSLLNHLSGERQVDAAHRVLQALGIDNFDEMDDFMRGADNLQVFLHDTSLSTAVVLKPTKQSTLHRLQVAILANFPTIPRPAAITLDWLIQNTVRESGPDSRGARYVDLLRTIYRMANSTTALPLLSSHLIRVLFISLGDDALTFLAGVWLNSNSDMPAQPWEFASLRHAAAFLEAHYASQRWVDFQTVLPSLLVALQHSDRRMREAALECVSALMRLSQSKKPTSIYSFDAIYGPSSTELQYLDWADLCKYVQVLYSSREHIVSDASYLRILHQQHIVAVKSDPKKEAGYKQRIVCYILSHVNGCTLPSVKLSLLRSIEEVASAAKVQVLLPIMDSLSKEELSTLTSRYGDLLEPFASLVFAGLDETASAELNEEKGSSWSVYLELLRRFFQPSGLVSPRTVLAHRLQSGLFSRLRLERKVEVCRLLIELGQQSPDTATDCRALLGSLLTEVPVILHILVSLQPSTSENVPRAKRAKLDDTINQSTDLYTSLGLLAEILSGQTLPASMDLVSCLLETLSKVVHDASSLSTEKTYVEQLLMSALENAATNIPAGAGLSSAAIRLDILVELIRVSENPQTFHQALLLMATLTRLAPDAVLHTVMPIFTFMGSNVFHRDDTYSFRVVQKTIDSIVPVMVASLKEKQTTPLDLYVASRTFLRIFTDATHHIPRHRRTHFFAHLIDVLGPDEFLPPVCLLLIDKVSNRVVRQSPEEASNALSLPLIAMQRCGTKLQLETLVEMLREAQRLISMELDPSKRIQTFLEPQTDEEHGSQSAIARRQARSILIFVGHALKKLSSSKTQSQTSGAEANTELLRILLDIAVSKADALSIASMGNIAKTAGEAVSDALAVMSASDFVNGAVIVLQSGDPTVQKGTLDLLGDQLVKITDKVREDLKPVIIKIIGVIKEMVSTSADPLLSAALRALNTLALTVSPGEEHSLTTTVPLVINSIRERKSTRSALEVLLALSQKLGPRIIPFFKDIVKLSVEVCRSDTTFEGESTFSAAVAVLQALLLSIPNFWSGGDIRQIATLYLDSCVSASKSQVAQLSSVIKVITKKVQSKVVLVTLCELWPSAASAEGVSAVPKLSGYFSILKKAIHAADRTVVSEQLRPLFKTFVDIFELCSSSPAVRDSLESDAIMAFLELVVKLNEAAFKPLFRKLFDWAFAVGSQPSRKLVFCHIYVALLDYFKGLMTPYMSFLLQPFASLLGGFSQSTDADDLWLAVIQTLTKTLSQDEGAFWRDDKLRPLLSPMIAQIPVCTRSNMSETKSALSDCLIAMAEVISDDALLKAMNLDILMHTRSEDARLRLYALTCSEALWQAHGGKLIGFAPETATFIAECAEDDNDNIVREVHRLKNAVESIAGRIDV</sequence>
<dbReference type="Proteomes" id="UP000186601">
    <property type="component" value="Unassembled WGS sequence"/>
</dbReference>
<dbReference type="InterPro" id="IPR040191">
    <property type="entry name" value="UTP10"/>
</dbReference>
<dbReference type="InterPro" id="IPR011989">
    <property type="entry name" value="ARM-like"/>
</dbReference>
<evidence type="ECO:0000256" key="8">
    <source>
        <dbReference type="RuleBase" id="RU367065"/>
    </source>
</evidence>
<keyword evidence="7 8" id="KW-0687">Ribonucleoprotein</keyword>
<evidence type="ECO:0000256" key="5">
    <source>
        <dbReference type="ARBA" id="ARBA00022552"/>
    </source>
</evidence>
<reference evidence="10 11" key="1">
    <citation type="submission" date="2018-02" db="EMBL/GenBank/DDBJ databases">
        <title>Genome sequence of the basidiomycete white-rot fungus Phlebia centrifuga.</title>
        <authorList>
            <person name="Granchi Z."/>
            <person name="Peng M."/>
            <person name="de Vries R.P."/>
            <person name="Hilden K."/>
            <person name="Makela M.R."/>
            <person name="Grigoriev I."/>
            <person name="Riley R."/>
        </authorList>
    </citation>
    <scope>NUCLEOTIDE SEQUENCE [LARGE SCALE GENOMIC DNA]</scope>
    <source>
        <strain evidence="10 11">FBCC195</strain>
    </source>
</reference>
<protein>
    <recommendedName>
        <fullName evidence="3 8">U3 small nucleolar RNA-associated protein 10</fullName>
    </recommendedName>
</protein>
<dbReference type="GO" id="GO:0034455">
    <property type="term" value="C:t-UTP complex"/>
    <property type="evidence" value="ECO:0007669"/>
    <property type="project" value="TreeGrafter"/>
</dbReference>
<dbReference type="GO" id="GO:0030686">
    <property type="term" value="C:90S preribosome"/>
    <property type="evidence" value="ECO:0007669"/>
    <property type="project" value="TreeGrafter"/>
</dbReference>
<keyword evidence="5 8" id="KW-0698">rRNA processing</keyword>
<dbReference type="PANTHER" id="PTHR13457">
    <property type="entry name" value="BAP28"/>
    <property type="match status" value="1"/>
</dbReference>
<dbReference type="EMBL" id="MLYV02000069">
    <property type="protein sequence ID" value="PSS37250.1"/>
    <property type="molecule type" value="Genomic_DNA"/>
</dbReference>
<dbReference type="SMART" id="SM01036">
    <property type="entry name" value="BP28CT"/>
    <property type="match status" value="1"/>
</dbReference>
<comment type="caution">
    <text evidence="10">The sequence shown here is derived from an EMBL/GenBank/DDBJ whole genome shotgun (WGS) entry which is preliminary data.</text>
</comment>